<comment type="caution">
    <text evidence="1">The sequence shown here is derived from an EMBL/GenBank/DDBJ whole genome shotgun (WGS) entry which is preliminary data.</text>
</comment>
<sequence>MTTGIVENKFTFKELTFKMVDIGVQCSERKNGFTVLKGSVAMTLSCMPIIKW</sequence>
<organism evidence="1 2">
    <name type="scientific">Polypterus senegalus</name>
    <name type="common">Senegal bichir</name>
    <dbReference type="NCBI Taxonomy" id="55291"/>
    <lineage>
        <taxon>Eukaryota</taxon>
        <taxon>Metazoa</taxon>
        <taxon>Chordata</taxon>
        <taxon>Craniata</taxon>
        <taxon>Vertebrata</taxon>
        <taxon>Euteleostomi</taxon>
        <taxon>Actinopterygii</taxon>
        <taxon>Polypteriformes</taxon>
        <taxon>Polypteridae</taxon>
        <taxon>Polypterus</taxon>
    </lineage>
</organism>
<evidence type="ECO:0000313" key="1">
    <source>
        <dbReference type="EMBL" id="KAG2459800.1"/>
    </source>
</evidence>
<evidence type="ECO:0000313" key="2">
    <source>
        <dbReference type="Proteomes" id="UP000886611"/>
    </source>
</evidence>
<dbReference type="Gene3D" id="3.40.50.300">
    <property type="entry name" value="P-loop containing nucleotide triphosphate hydrolases"/>
    <property type="match status" value="1"/>
</dbReference>
<keyword evidence="2" id="KW-1185">Reference proteome</keyword>
<dbReference type="AlphaFoldDB" id="A0A8X7X119"/>
<feature type="non-terminal residue" evidence="1">
    <location>
        <position position="52"/>
    </location>
</feature>
<dbReference type="InterPro" id="IPR027417">
    <property type="entry name" value="P-loop_NTPase"/>
</dbReference>
<accession>A0A8X7X119</accession>
<feature type="non-terminal residue" evidence="1">
    <location>
        <position position="1"/>
    </location>
</feature>
<name>A0A8X7X119_POLSE</name>
<dbReference type="EMBL" id="JAATIS010005064">
    <property type="protein sequence ID" value="KAG2459800.1"/>
    <property type="molecule type" value="Genomic_DNA"/>
</dbReference>
<proteinExistence type="predicted"/>
<protein>
    <submittedName>
        <fullName evidence="1">GNAZ protein</fullName>
    </submittedName>
</protein>
<dbReference type="Proteomes" id="UP000886611">
    <property type="component" value="Unassembled WGS sequence"/>
</dbReference>
<gene>
    <name evidence="1" type="primary">Gnaz_2</name>
    <name evidence="1" type="ORF">GTO96_0022199</name>
</gene>
<reference evidence="1 2" key="1">
    <citation type="journal article" date="2021" name="Cell">
        <title>Tracing the genetic footprints of vertebrate landing in non-teleost ray-finned fishes.</title>
        <authorList>
            <person name="Bi X."/>
            <person name="Wang K."/>
            <person name="Yang L."/>
            <person name="Pan H."/>
            <person name="Jiang H."/>
            <person name="Wei Q."/>
            <person name="Fang M."/>
            <person name="Yu H."/>
            <person name="Zhu C."/>
            <person name="Cai Y."/>
            <person name="He Y."/>
            <person name="Gan X."/>
            <person name="Zeng H."/>
            <person name="Yu D."/>
            <person name="Zhu Y."/>
            <person name="Jiang H."/>
            <person name="Qiu Q."/>
            <person name="Yang H."/>
            <person name="Zhang Y.E."/>
            <person name="Wang W."/>
            <person name="Zhu M."/>
            <person name="He S."/>
            <person name="Zhang G."/>
        </authorList>
    </citation>
    <scope>NUCLEOTIDE SEQUENCE [LARGE SCALE GENOMIC DNA]</scope>
    <source>
        <strain evidence="1">Bchr_013</strain>
    </source>
</reference>